<feature type="domain" description="DUF8173" evidence="3">
    <location>
        <begin position="229"/>
        <end position="378"/>
    </location>
</feature>
<feature type="transmembrane region" description="Helical" evidence="1">
    <location>
        <begin position="232"/>
        <end position="252"/>
    </location>
</feature>
<comment type="caution">
    <text evidence="4">The sequence shown here is derived from an EMBL/GenBank/DDBJ whole genome shotgun (WGS) entry which is preliminary data.</text>
</comment>
<evidence type="ECO:0000313" key="4">
    <source>
        <dbReference type="EMBL" id="OGY43897.1"/>
    </source>
</evidence>
<keyword evidence="1" id="KW-1133">Transmembrane helix</keyword>
<dbReference type="STRING" id="1797532.A2729_01080"/>
<gene>
    <name evidence="4" type="ORF">A2729_01080</name>
</gene>
<dbReference type="InterPro" id="IPR058486">
    <property type="entry name" value="DUF8173"/>
</dbReference>
<organism evidence="4 5">
    <name type="scientific">Candidatus Buchananbacteria bacterium RIFCSPHIGHO2_01_FULL_39_14</name>
    <dbReference type="NCBI Taxonomy" id="1797532"/>
    <lineage>
        <taxon>Bacteria</taxon>
        <taxon>Candidatus Buchananiibacteriota</taxon>
    </lineage>
</organism>
<keyword evidence="1" id="KW-0472">Membrane</keyword>
<dbReference type="Proteomes" id="UP000178930">
    <property type="component" value="Unassembled WGS sequence"/>
</dbReference>
<feature type="transmembrane region" description="Helical" evidence="1">
    <location>
        <begin position="272"/>
        <end position="294"/>
    </location>
</feature>
<dbReference type="AlphaFoldDB" id="A0A1G1XX80"/>
<sequence length="387" mass="41892">MKKQKKFIILILTLLAISLPFLVLAAENQFNQSTYVGADEIIDGNFIKIGNFIDLQGAINGDVIVAGNSINITGPVAGDIIAAGNVIKIKGPVGGSVRVAGSLIEISNEVERNVWGIANTLTINQEARIGWDVFAGAANVEVKGKVLGNINVSAGNLLIENEIGKNVIAAIDKDGQIILNPQAKINGNLTYQAVNNQQLVIREGAQIIGETKKKEGAPVVSGWQRYFGVNNLFAKVISFFGLLVVGLVLVTIMPKIVLEVRQEMMKKPAPAIGWGLVYLLITPIICFFLAITIIGLPLAIILISIYALALYLTKVFVALTLGLALLNKLSGANKFKGSLIWPLALGLLIFLILISLPIFGWLIKIILMLWAFGALISVKKEFWRQYR</sequence>
<keyword evidence="2" id="KW-0732">Signal</keyword>
<reference evidence="4 5" key="1">
    <citation type="journal article" date="2016" name="Nat. Commun.">
        <title>Thousands of microbial genomes shed light on interconnected biogeochemical processes in an aquifer system.</title>
        <authorList>
            <person name="Anantharaman K."/>
            <person name="Brown C.T."/>
            <person name="Hug L.A."/>
            <person name="Sharon I."/>
            <person name="Castelle C.J."/>
            <person name="Probst A.J."/>
            <person name="Thomas B.C."/>
            <person name="Singh A."/>
            <person name="Wilkins M.J."/>
            <person name="Karaoz U."/>
            <person name="Brodie E.L."/>
            <person name="Williams K.H."/>
            <person name="Hubbard S.S."/>
            <person name="Banfield J.F."/>
        </authorList>
    </citation>
    <scope>NUCLEOTIDE SEQUENCE [LARGE SCALE GENOMIC DNA]</scope>
</reference>
<evidence type="ECO:0000259" key="3">
    <source>
        <dbReference type="Pfam" id="PF26514"/>
    </source>
</evidence>
<feature type="transmembrane region" description="Helical" evidence="1">
    <location>
        <begin position="300"/>
        <end position="326"/>
    </location>
</feature>
<feature type="transmembrane region" description="Helical" evidence="1">
    <location>
        <begin position="338"/>
        <end position="355"/>
    </location>
</feature>
<evidence type="ECO:0000256" key="1">
    <source>
        <dbReference type="SAM" id="Phobius"/>
    </source>
</evidence>
<evidence type="ECO:0000256" key="2">
    <source>
        <dbReference type="SAM" id="SignalP"/>
    </source>
</evidence>
<dbReference type="EMBL" id="MHIB01000027">
    <property type="protein sequence ID" value="OGY43897.1"/>
    <property type="molecule type" value="Genomic_DNA"/>
</dbReference>
<feature type="transmembrane region" description="Helical" evidence="1">
    <location>
        <begin position="361"/>
        <end position="378"/>
    </location>
</feature>
<dbReference type="Pfam" id="PF26514">
    <property type="entry name" value="DUF8173"/>
    <property type="match status" value="1"/>
</dbReference>
<proteinExistence type="predicted"/>
<protein>
    <recommendedName>
        <fullName evidence="3">DUF8173 domain-containing protein</fullName>
    </recommendedName>
</protein>
<name>A0A1G1XX80_9BACT</name>
<feature type="signal peptide" evidence="2">
    <location>
        <begin position="1"/>
        <end position="25"/>
    </location>
</feature>
<accession>A0A1G1XX80</accession>
<feature type="chain" id="PRO_5009581439" description="DUF8173 domain-containing protein" evidence="2">
    <location>
        <begin position="26"/>
        <end position="387"/>
    </location>
</feature>
<evidence type="ECO:0000313" key="5">
    <source>
        <dbReference type="Proteomes" id="UP000178930"/>
    </source>
</evidence>
<keyword evidence="1" id="KW-0812">Transmembrane</keyword>